<protein>
    <recommendedName>
        <fullName evidence="4">MobA/MobL protein domain-containing protein</fullName>
    </recommendedName>
</protein>
<dbReference type="Gene3D" id="3.30.930.30">
    <property type="match status" value="1"/>
</dbReference>
<sequence length="638" mass="71521">MRRYRKTWRFELKTSLAPDQALFRAEHQIFSRSKGRSSCAASAYRSASKITDPRTGEMFDYRDKGHVISSFIVAPENAAFWTQDREQIWGRAELAERRQDAQVAREWLITIPRDLPLNQWEPFTREIVAPWIDAGAIADIAIHCPLDQYGQPQPHAHIMLTMRKLDSGTETGFASKKNADLEALHASGGRYGGERGDKLKIQRERIASVMNTYLEHANSPRRVSHLSNAARGLEAEPEPTMGEQRIQTAKSLKKPDHVINEVANHRAIRATKQALTTIEEELMSEFPRMQSNAENGIRPKHQQNFKADLMRKHLPDVDCDIQQLYMIDIKDKAKIKIQMRDSSWVEVEHATRKATVYGPRGQADKLAAAIVAADHADYIDRLAETATMAKRGQKRQQQVAPSGNVSPQIPETVVDNLAQKWMERGYTSVISAPDGCFVTIGNCRIQDTGADVKIHGKPSEAAINALIVKALDEWQGEVELHAGSSQDFKDRLWLAAQRGGVKVYDPDTGKLYEPSPAIRAQFEADKAKMDAQALDLEGIRQRKKVSDLMLEAANGSKDALTDLRERDFHLWLLLTNFDEEQIAAFRTETIESIESQLDGFRAVGRDIEAEAGTPESAAPTPSPDDEPEPRKTKAPQPA</sequence>
<name>A0ABY2Y4K8_9HYPH</name>
<evidence type="ECO:0000256" key="2">
    <source>
        <dbReference type="ARBA" id="ARBA00022971"/>
    </source>
</evidence>
<evidence type="ECO:0000313" key="6">
    <source>
        <dbReference type="Proteomes" id="UP000312784"/>
    </source>
</evidence>
<evidence type="ECO:0000256" key="3">
    <source>
        <dbReference type="SAM" id="MobiDB-lite"/>
    </source>
</evidence>
<dbReference type="Pfam" id="PF03389">
    <property type="entry name" value="MobA_MobL"/>
    <property type="match status" value="1"/>
</dbReference>
<dbReference type="EMBL" id="VEWL01000006">
    <property type="protein sequence ID" value="TNV15855.1"/>
    <property type="molecule type" value="Genomic_DNA"/>
</dbReference>
<organism evidence="5 6">
    <name type="scientific">Ochrobactrum teleogrylli</name>
    <dbReference type="NCBI Taxonomy" id="2479765"/>
    <lineage>
        <taxon>Bacteria</taxon>
        <taxon>Pseudomonadati</taxon>
        <taxon>Pseudomonadota</taxon>
        <taxon>Alphaproteobacteria</taxon>
        <taxon>Hyphomicrobiales</taxon>
        <taxon>Brucellaceae</taxon>
        <taxon>Brucella/Ochrobactrum group</taxon>
        <taxon>Ochrobactrum</taxon>
    </lineage>
</organism>
<evidence type="ECO:0000259" key="4">
    <source>
        <dbReference type="Pfam" id="PF03389"/>
    </source>
</evidence>
<keyword evidence="6" id="KW-1185">Reference proteome</keyword>
<feature type="region of interest" description="Disordered" evidence="3">
    <location>
        <begin position="603"/>
        <end position="638"/>
    </location>
</feature>
<accession>A0ABY2Y4K8</accession>
<dbReference type="Proteomes" id="UP000312784">
    <property type="component" value="Unassembled WGS sequence"/>
</dbReference>
<comment type="caution">
    <text evidence="5">The sequence shown here is derived from an EMBL/GenBank/DDBJ whole genome shotgun (WGS) entry which is preliminary data.</text>
</comment>
<proteinExistence type="inferred from homology"/>
<evidence type="ECO:0000256" key="1">
    <source>
        <dbReference type="ARBA" id="ARBA00010873"/>
    </source>
</evidence>
<reference evidence="5 6" key="1">
    <citation type="submission" date="2019-06" db="EMBL/GenBank/DDBJ databases">
        <title>Ochrobactrum cricket sp.nov., isolated from the insect Teleogryllus occipitalis living in deserted cropland.</title>
        <authorList>
            <person name="Hu M."/>
        </authorList>
    </citation>
    <scope>NUCLEOTIDE SEQUENCE [LARGE SCALE GENOMIC DNA]</scope>
    <source>
        <strain evidence="5 6">LCB8</strain>
    </source>
</reference>
<dbReference type="InterPro" id="IPR005053">
    <property type="entry name" value="MobA_MobL"/>
</dbReference>
<evidence type="ECO:0000313" key="5">
    <source>
        <dbReference type="EMBL" id="TNV15855.1"/>
    </source>
</evidence>
<feature type="domain" description="MobA/MobL protein" evidence="4">
    <location>
        <begin position="36"/>
        <end position="247"/>
    </location>
</feature>
<gene>
    <name evidence="5" type="ORF">FIC94_11245</name>
</gene>
<keyword evidence="2" id="KW-0184">Conjugation</keyword>
<comment type="similarity">
    <text evidence="1">Belongs to the MobA/MobL family.</text>
</comment>